<dbReference type="InterPro" id="IPR051257">
    <property type="entry name" value="Diverse_CBS-Domain"/>
</dbReference>
<dbReference type="Gene3D" id="3.10.580.10">
    <property type="entry name" value="CBS-domain"/>
    <property type="match status" value="2"/>
</dbReference>
<dbReference type="PANTHER" id="PTHR43080">
    <property type="entry name" value="CBS DOMAIN-CONTAINING PROTEIN CBSX3, MITOCHONDRIAL"/>
    <property type="match status" value="1"/>
</dbReference>
<evidence type="ECO:0000313" key="5">
    <source>
        <dbReference type="Proteomes" id="UP000326921"/>
    </source>
</evidence>
<proteinExistence type="predicted"/>
<protein>
    <submittedName>
        <fullName evidence="4">CBS domain-containing protein</fullName>
    </submittedName>
</protein>
<dbReference type="AlphaFoldDB" id="A0A5Q0Q8T0"/>
<sequence>MFIGEIITSLYTELRPSDTVEYALNKVNELHFHQLPVVKNKEYLGLLTEEDLLSVEDESDLISEVKITLPFIYLYDYQHIYDALQYLETYQYDILPILNKQNQYVGCVTQQDLLRAVNQTISNQEKGAIIVLEMEDRDNSLTHVAHIIESENTKILSTGIRAIEESTKVELTIKVNKNNISSVLASLWRHDYVVKASFNDGTDQNDIQERYNLLMNYLNI</sequence>
<gene>
    <name evidence="4" type="ORF">GFH32_04775</name>
</gene>
<accession>A0A5Q0Q8T0</accession>
<evidence type="ECO:0000256" key="2">
    <source>
        <dbReference type="PROSITE-ProRule" id="PRU00703"/>
    </source>
</evidence>
<feature type="domain" description="CBS" evidence="3">
    <location>
        <begin position="7"/>
        <end position="64"/>
    </location>
</feature>
<feature type="domain" description="CBS" evidence="3">
    <location>
        <begin position="67"/>
        <end position="125"/>
    </location>
</feature>
<keyword evidence="5" id="KW-1185">Reference proteome</keyword>
<dbReference type="InterPro" id="IPR000644">
    <property type="entry name" value="CBS_dom"/>
</dbReference>
<dbReference type="SUPFAM" id="SSF54631">
    <property type="entry name" value="CBS-domain pair"/>
    <property type="match status" value="1"/>
</dbReference>
<dbReference type="PROSITE" id="PS51371">
    <property type="entry name" value="CBS"/>
    <property type="match status" value="2"/>
</dbReference>
<name>A0A5Q0Q8T0_9SPHI</name>
<dbReference type="InterPro" id="IPR046342">
    <property type="entry name" value="CBS_dom_sf"/>
</dbReference>
<dbReference type="RefSeq" id="WP_153509994.1">
    <property type="nucleotide sequence ID" value="NZ_CP045652.1"/>
</dbReference>
<dbReference type="Pfam" id="PF00571">
    <property type="entry name" value="CBS"/>
    <property type="match status" value="2"/>
</dbReference>
<dbReference type="SMART" id="SM00116">
    <property type="entry name" value="CBS"/>
    <property type="match status" value="2"/>
</dbReference>
<evidence type="ECO:0000256" key="1">
    <source>
        <dbReference type="ARBA" id="ARBA00023122"/>
    </source>
</evidence>
<dbReference type="KEGG" id="sphe:GFH32_04775"/>
<keyword evidence="1 2" id="KW-0129">CBS domain</keyword>
<dbReference type="EMBL" id="CP045652">
    <property type="protein sequence ID" value="QGA25674.1"/>
    <property type="molecule type" value="Genomic_DNA"/>
</dbReference>
<evidence type="ECO:0000313" key="4">
    <source>
        <dbReference type="EMBL" id="QGA25674.1"/>
    </source>
</evidence>
<evidence type="ECO:0000259" key="3">
    <source>
        <dbReference type="PROSITE" id="PS51371"/>
    </source>
</evidence>
<organism evidence="4 5">
    <name type="scientific">Sphingobacterium zhuxiongii</name>
    <dbReference type="NCBI Taxonomy" id="2662364"/>
    <lineage>
        <taxon>Bacteria</taxon>
        <taxon>Pseudomonadati</taxon>
        <taxon>Bacteroidota</taxon>
        <taxon>Sphingobacteriia</taxon>
        <taxon>Sphingobacteriales</taxon>
        <taxon>Sphingobacteriaceae</taxon>
        <taxon>Sphingobacterium</taxon>
    </lineage>
</organism>
<reference evidence="4 5" key="1">
    <citation type="submission" date="2019-10" db="EMBL/GenBank/DDBJ databases">
        <authorList>
            <person name="Dong K."/>
        </authorList>
    </citation>
    <scope>NUCLEOTIDE SEQUENCE [LARGE SCALE GENOMIC DNA]</scope>
    <source>
        <strain evidence="5">dk4302</strain>
    </source>
</reference>
<dbReference type="PANTHER" id="PTHR43080:SF2">
    <property type="entry name" value="CBS DOMAIN-CONTAINING PROTEIN"/>
    <property type="match status" value="1"/>
</dbReference>
<dbReference type="Proteomes" id="UP000326921">
    <property type="component" value="Chromosome"/>
</dbReference>